<dbReference type="PROSITE" id="PS50111">
    <property type="entry name" value="CHEMOTAXIS_TRANSDUC_2"/>
    <property type="match status" value="1"/>
</dbReference>
<dbReference type="InterPro" id="IPR047347">
    <property type="entry name" value="YvaQ-like_sensor"/>
</dbReference>
<evidence type="ECO:0000259" key="7">
    <source>
        <dbReference type="PROSITE" id="PS50885"/>
    </source>
</evidence>
<comment type="subcellular location">
    <subcellularLocation>
        <location evidence="1">Membrane</location>
    </subcellularLocation>
</comment>
<dbReference type="OrthoDB" id="9806477at2"/>
<evidence type="ECO:0000259" key="6">
    <source>
        <dbReference type="PROSITE" id="PS50111"/>
    </source>
</evidence>
<accession>A0A437RC88</accession>
<comment type="caution">
    <text evidence="8">The sequence shown here is derived from an EMBL/GenBank/DDBJ whole genome shotgun (WGS) entry which is preliminary data.</text>
</comment>
<comment type="similarity">
    <text evidence="3">Belongs to the methyl-accepting chemotaxis (MCP) protein family.</text>
</comment>
<feature type="transmembrane region" description="Helical" evidence="5">
    <location>
        <begin position="12"/>
        <end position="32"/>
    </location>
</feature>
<dbReference type="AlphaFoldDB" id="A0A437RC88"/>
<dbReference type="RefSeq" id="WP_128229937.1">
    <property type="nucleotide sequence ID" value="NZ_SACR01000005.1"/>
</dbReference>
<evidence type="ECO:0000256" key="1">
    <source>
        <dbReference type="ARBA" id="ARBA00004370"/>
    </source>
</evidence>
<keyword evidence="9" id="KW-1185">Reference proteome</keyword>
<dbReference type="CDD" id="cd19411">
    <property type="entry name" value="MCP2201-like_sensor"/>
    <property type="match status" value="1"/>
</dbReference>
<evidence type="ECO:0000256" key="3">
    <source>
        <dbReference type="ARBA" id="ARBA00029447"/>
    </source>
</evidence>
<dbReference type="GO" id="GO:0005886">
    <property type="term" value="C:plasma membrane"/>
    <property type="evidence" value="ECO:0007669"/>
    <property type="project" value="TreeGrafter"/>
</dbReference>
<evidence type="ECO:0000256" key="5">
    <source>
        <dbReference type="SAM" id="Phobius"/>
    </source>
</evidence>
<dbReference type="Gene3D" id="1.10.287.950">
    <property type="entry name" value="Methyl-accepting chemotaxis protein"/>
    <property type="match status" value="1"/>
</dbReference>
<dbReference type="SMART" id="SM00304">
    <property type="entry name" value="HAMP"/>
    <property type="match status" value="1"/>
</dbReference>
<evidence type="ECO:0000256" key="2">
    <source>
        <dbReference type="ARBA" id="ARBA00022481"/>
    </source>
</evidence>
<feature type="transmembrane region" description="Helical" evidence="5">
    <location>
        <begin position="187"/>
        <end position="210"/>
    </location>
</feature>
<proteinExistence type="inferred from homology"/>
<dbReference type="Proteomes" id="UP000285575">
    <property type="component" value="Unassembled WGS sequence"/>
</dbReference>
<reference evidence="8 9" key="1">
    <citation type="submission" date="2019-01" db="EMBL/GenBank/DDBJ databases">
        <authorList>
            <person name="Chen W.-M."/>
        </authorList>
    </citation>
    <scope>NUCLEOTIDE SEQUENCE [LARGE SCALE GENOMIC DNA]</scope>
    <source>
        <strain evidence="8 9">KYPY4</strain>
    </source>
</reference>
<feature type="domain" description="Methyl-accepting transducer" evidence="6">
    <location>
        <begin position="269"/>
        <end position="498"/>
    </location>
</feature>
<feature type="domain" description="HAMP" evidence="7">
    <location>
        <begin position="212"/>
        <end position="264"/>
    </location>
</feature>
<dbReference type="PANTHER" id="PTHR43531:SF14">
    <property type="entry name" value="METHYL-ACCEPTING CHEMOTAXIS PROTEIN I-RELATED"/>
    <property type="match status" value="1"/>
</dbReference>
<keyword evidence="2" id="KW-0488">Methylation</keyword>
<dbReference type="SMART" id="SM00283">
    <property type="entry name" value="MA"/>
    <property type="match status" value="1"/>
</dbReference>
<keyword evidence="5" id="KW-0812">Transmembrane</keyword>
<keyword evidence="5" id="KW-0472">Membrane</keyword>
<dbReference type="InterPro" id="IPR004089">
    <property type="entry name" value="MCPsignal_dom"/>
</dbReference>
<organism evidence="8 9">
    <name type="scientific">Rubrivivax rivuli</name>
    <dbReference type="NCBI Taxonomy" id="1862385"/>
    <lineage>
        <taxon>Bacteria</taxon>
        <taxon>Pseudomonadati</taxon>
        <taxon>Pseudomonadota</taxon>
        <taxon>Betaproteobacteria</taxon>
        <taxon>Burkholderiales</taxon>
        <taxon>Sphaerotilaceae</taxon>
        <taxon>Rubrivivax</taxon>
    </lineage>
</organism>
<evidence type="ECO:0000313" key="9">
    <source>
        <dbReference type="Proteomes" id="UP000285575"/>
    </source>
</evidence>
<dbReference type="SUPFAM" id="SSF58104">
    <property type="entry name" value="Methyl-accepting chemotaxis protein (MCP) signaling domain"/>
    <property type="match status" value="1"/>
</dbReference>
<dbReference type="GO" id="GO:0007165">
    <property type="term" value="P:signal transduction"/>
    <property type="evidence" value="ECO:0007669"/>
    <property type="project" value="UniProtKB-KW"/>
</dbReference>
<dbReference type="Pfam" id="PF00015">
    <property type="entry name" value="MCPsignal"/>
    <property type="match status" value="1"/>
</dbReference>
<dbReference type="EMBL" id="SACR01000005">
    <property type="protein sequence ID" value="RVU44390.1"/>
    <property type="molecule type" value="Genomic_DNA"/>
</dbReference>
<dbReference type="GO" id="GO:0006935">
    <property type="term" value="P:chemotaxis"/>
    <property type="evidence" value="ECO:0007669"/>
    <property type="project" value="InterPro"/>
</dbReference>
<dbReference type="CDD" id="cd11386">
    <property type="entry name" value="MCP_signal"/>
    <property type="match status" value="1"/>
</dbReference>
<protein>
    <submittedName>
        <fullName evidence="8">HAMP domain-containing protein</fullName>
    </submittedName>
</protein>
<dbReference type="PROSITE" id="PS50885">
    <property type="entry name" value="HAMP"/>
    <property type="match status" value="1"/>
</dbReference>
<dbReference type="InterPro" id="IPR004090">
    <property type="entry name" value="Chemotax_Me-accpt_rcpt"/>
</dbReference>
<dbReference type="CDD" id="cd06225">
    <property type="entry name" value="HAMP"/>
    <property type="match status" value="1"/>
</dbReference>
<dbReference type="InterPro" id="IPR003660">
    <property type="entry name" value="HAMP_dom"/>
</dbReference>
<name>A0A437RC88_9BURK</name>
<keyword evidence="4" id="KW-0807">Transducer</keyword>
<dbReference type="Pfam" id="PF00672">
    <property type="entry name" value="HAMP"/>
    <property type="match status" value="1"/>
</dbReference>
<dbReference type="GO" id="GO:0004888">
    <property type="term" value="F:transmembrane signaling receptor activity"/>
    <property type="evidence" value="ECO:0007669"/>
    <property type="project" value="InterPro"/>
</dbReference>
<dbReference type="FunFam" id="1.10.287.950:FF:000001">
    <property type="entry name" value="Methyl-accepting chemotaxis sensory transducer"/>
    <property type="match status" value="1"/>
</dbReference>
<keyword evidence="5" id="KW-1133">Transmembrane helix</keyword>
<gene>
    <name evidence="8" type="ORF">EOE66_17090</name>
</gene>
<dbReference type="InterPro" id="IPR051310">
    <property type="entry name" value="MCP_chemotaxis"/>
</dbReference>
<dbReference type="PANTHER" id="PTHR43531">
    <property type="entry name" value="PROTEIN ICFG"/>
    <property type="match status" value="1"/>
</dbReference>
<dbReference type="PRINTS" id="PR00260">
    <property type="entry name" value="CHEMTRNSDUCR"/>
</dbReference>
<sequence>MNFQQLRITTRLWLFVGFIIATQLAVVIYAAWRSANVTARSEAVMQPVEAKQQAAARWSALLSTNIARVQATAVGSDAEVEALFKPLIASTIEDISRVQKSIEALPLTAADQALMARIASERKAVLDSLARVRAAKAAGDAEAARTEALKVFNPAADVYLASLREFVTLQDTQATALKQGFIAERQFTIKVAALGVLFILVALVSGALWLGRSIQRPLTAAIQAAERIAQGDLTTQIAVDRADEFGDLARALQGMNRSLAGLIGQVRLATDSIGTASSEIATGNIDLSGRTEQTASNLQQAASSMEQLTGTVRQTADSARTADQLAQSAATVAQRGGQVVAQVVSTMEDINASSRKISDIIGTIDGIAFQTNILALNAAVEAARAGEQGRGFAVVASEVRSLAQRSAEAAREIKSLIGASVDKVESGTRLVADAGSTMTEIVASVQRVNDIISEISAAAAEQSSGLGQVNGAVADLDRMTQQNAALVEQSTAAAESLKAQASRLGDLVATFRLQRS</sequence>
<evidence type="ECO:0000256" key="4">
    <source>
        <dbReference type="PROSITE-ProRule" id="PRU00284"/>
    </source>
</evidence>
<evidence type="ECO:0000313" key="8">
    <source>
        <dbReference type="EMBL" id="RVU44390.1"/>
    </source>
</evidence>